<dbReference type="PATRIC" id="fig|266128.3.peg.724"/>
<organism evidence="2 4">
    <name type="scientific">Stenotrophomonas koreensis</name>
    <dbReference type="NCBI Taxonomy" id="266128"/>
    <lineage>
        <taxon>Bacteria</taxon>
        <taxon>Pseudomonadati</taxon>
        <taxon>Pseudomonadota</taxon>
        <taxon>Gammaproteobacteria</taxon>
        <taxon>Lysobacterales</taxon>
        <taxon>Lysobacteraceae</taxon>
        <taxon>Stenotrophomonas</taxon>
    </lineage>
</organism>
<name>A0A0R0BKM4_9GAMM</name>
<accession>A0A7W3YV01</accession>
<keyword evidence="1" id="KW-0472">Membrane</keyword>
<feature type="transmembrane region" description="Helical" evidence="1">
    <location>
        <begin position="44"/>
        <end position="71"/>
    </location>
</feature>
<dbReference type="RefSeq" id="WP_057666128.1">
    <property type="nucleotide sequence ID" value="NZ_JACIUV010000004.1"/>
</dbReference>
<comment type="caution">
    <text evidence="2">The sequence shown here is derived from an EMBL/GenBank/DDBJ whole genome shotgun (WGS) entry which is preliminary data.</text>
</comment>
<gene>
    <name evidence="2" type="ORF">ABB25_09295</name>
    <name evidence="3" type="ORF">H4O09_10740</name>
</gene>
<sequence>MDFYALVGMFALLVAAHALADYPLQGEFLARAKNRFQSLPGVPWYQAMGAHAAIHGGMVGLITGSVLLGLLEALLHFAIDDAKCARRIGFNTDQALHVACKLVWVVLLGSGLTGGW</sequence>
<evidence type="ECO:0000313" key="2">
    <source>
        <dbReference type="EMBL" id="KRG57558.1"/>
    </source>
</evidence>
<evidence type="ECO:0000313" key="4">
    <source>
        <dbReference type="Proteomes" id="UP000051254"/>
    </source>
</evidence>
<dbReference type="OrthoDB" id="558011at2"/>
<keyword evidence="4" id="KW-1185">Reference proteome</keyword>
<dbReference type="Proteomes" id="UP000051254">
    <property type="component" value="Unassembled WGS sequence"/>
</dbReference>
<dbReference type="EMBL" id="LDJH01000014">
    <property type="protein sequence ID" value="KRG57558.1"/>
    <property type="molecule type" value="Genomic_DNA"/>
</dbReference>
<evidence type="ECO:0000313" key="3">
    <source>
        <dbReference type="EMBL" id="MBB1117526.1"/>
    </source>
</evidence>
<keyword evidence="1" id="KW-1133">Transmembrane helix</keyword>
<dbReference type="STRING" id="266128.ABB25_09295"/>
<dbReference type="Pfam" id="PF11750">
    <property type="entry name" value="DUF3307"/>
    <property type="match status" value="1"/>
</dbReference>
<dbReference type="EMBL" id="JACIUV010000004">
    <property type="protein sequence ID" value="MBB1117526.1"/>
    <property type="molecule type" value="Genomic_DNA"/>
</dbReference>
<accession>A0A0R0BKM4</accession>
<dbReference type="Proteomes" id="UP000550609">
    <property type="component" value="Unassembled WGS sequence"/>
</dbReference>
<dbReference type="InterPro" id="IPR021737">
    <property type="entry name" value="Phage_phiKZ_Orf197"/>
</dbReference>
<keyword evidence="1" id="KW-0812">Transmembrane</keyword>
<evidence type="ECO:0000313" key="5">
    <source>
        <dbReference type="Proteomes" id="UP000550609"/>
    </source>
</evidence>
<protein>
    <submittedName>
        <fullName evidence="3">DUF3307 domain-containing protein</fullName>
    </submittedName>
</protein>
<reference evidence="2 4" key="1">
    <citation type="submission" date="2015-05" db="EMBL/GenBank/DDBJ databases">
        <title>Genome sequencing and analysis of members of genus Stenotrophomonas.</title>
        <authorList>
            <person name="Patil P.P."/>
            <person name="Midha S."/>
            <person name="Patil P.B."/>
        </authorList>
    </citation>
    <scope>NUCLEOTIDE SEQUENCE [LARGE SCALE GENOMIC DNA]</scope>
    <source>
        <strain evidence="2 4">DSM 17805</strain>
    </source>
</reference>
<evidence type="ECO:0000256" key="1">
    <source>
        <dbReference type="SAM" id="Phobius"/>
    </source>
</evidence>
<proteinExistence type="predicted"/>
<dbReference type="AlphaFoldDB" id="A0A0R0BKM4"/>
<reference evidence="3 5" key="2">
    <citation type="submission" date="2020-08" db="EMBL/GenBank/DDBJ databases">
        <title>Stenotrophomonas sp. W1S232.</title>
        <authorList>
            <person name="Deng Y."/>
        </authorList>
    </citation>
    <scope>NUCLEOTIDE SEQUENCE [LARGE SCALE GENOMIC DNA]</scope>
    <source>
        <strain evidence="3 5">W1S232</strain>
    </source>
</reference>